<reference evidence="2 3" key="1">
    <citation type="submission" date="2020-04" db="EMBL/GenBank/DDBJ databases">
        <title>Salinimonas sp. HHU 13199.</title>
        <authorList>
            <person name="Cui X."/>
            <person name="Zhang D."/>
        </authorList>
    </citation>
    <scope>NUCLEOTIDE SEQUENCE [LARGE SCALE GENOMIC DNA]</scope>
    <source>
        <strain evidence="2 3">HHU 13199</strain>
    </source>
</reference>
<evidence type="ECO:0000259" key="1">
    <source>
        <dbReference type="Pfam" id="PF17775"/>
    </source>
</evidence>
<dbReference type="RefSeq" id="WP_191022204.1">
    <property type="nucleotide sequence ID" value="NZ_JABBXD010000001.1"/>
</dbReference>
<comment type="caution">
    <text evidence="2">The sequence shown here is derived from an EMBL/GenBank/DDBJ whole genome shotgun (WGS) entry which is preliminary data.</text>
</comment>
<dbReference type="InterPro" id="IPR032710">
    <property type="entry name" value="NTF2-like_dom_sf"/>
</dbReference>
<evidence type="ECO:0000313" key="2">
    <source>
        <dbReference type="EMBL" id="MBD3584766.1"/>
    </source>
</evidence>
<organism evidence="2 3">
    <name type="scientific">Salinimonas profundi</name>
    <dbReference type="NCBI Taxonomy" id="2729140"/>
    <lineage>
        <taxon>Bacteria</taxon>
        <taxon>Pseudomonadati</taxon>
        <taxon>Pseudomonadota</taxon>
        <taxon>Gammaproteobacteria</taxon>
        <taxon>Alteromonadales</taxon>
        <taxon>Alteromonadaceae</taxon>
        <taxon>Alteromonas/Salinimonas group</taxon>
        <taxon>Salinimonas</taxon>
    </lineage>
</organism>
<sequence length="155" mass="17325">MNCYCCSGVAFTKCCAPLVERKKSAESAEALMRSRFTAYCLGDYQYIFDTYTTAQKKDLSVESLAKSASGTKWFALNARPVAGTDSYVEFSAYYFENKKTGVLHETSQFVFENNAWRYDTGTIHPDTGTIKIGRNDHCPCGSGKKFKQCCMKLTA</sequence>
<feature type="domain" description="YchJ-like middle NTF2-like" evidence="1">
    <location>
        <begin position="27"/>
        <end position="121"/>
    </location>
</feature>
<dbReference type="EMBL" id="JABBXD010000001">
    <property type="protein sequence ID" value="MBD3584766.1"/>
    <property type="molecule type" value="Genomic_DNA"/>
</dbReference>
<dbReference type="Proteomes" id="UP000624419">
    <property type="component" value="Unassembled WGS sequence"/>
</dbReference>
<dbReference type="SUPFAM" id="SSF54427">
    <property type="entry name" value="NTF2-like"/>
    <property type="match status" value="1"/>
</dbReference>
<proteinExistence type="predicted"/>
<name>A0ABR8LI46_9ALTE</name>
<dbReference type="Gene3D" id="3.10.450.50">
    <property type="match status" value="1"/>
</dbReference>
<evidence type="ECO:0000313" key="3">
    <source>
        <dbReference type="Proteomes" id="UP000624419"/>
    </source>
</evidence>
<protein>
    <submittedName>
        <fullName evidence="2">Zinc chelation protein SecC</fullName>
    </submittedName>
</protein>
<keyword evidence="3" id="KW-1185">Reference proteome</keyword>
<dbReference type="PANTHER" id="PTHR33747:SF1">
    <property type="entry name" value="ADENYLATE CYCLASE-ASSOCIATED CAP C-TERMINAL DOMAIN-CONTAINING PROTEIN"/>
    <property type="match status" value="1"/>
</dbReference>
<accession>A0ABR8LI46</accession>
<dbReference type="PANTHER" id="PTHR33747">
    <property type="entry name" value="UPF0225 PROTEIN SCO1677"/>
    <property type="match status" value="1"/>
</dbReference>
<dbReference type="Pfam" id="PF02810">
    <property type="entry name" value="SEC-C"/>
    <property type="match status" value="1"/>
</dbReference>
<dbReference type="InterPro" id="IPR048469">
    <property type="entry name" value="YchJ-like_M"/>
</dbReference>
<dbReference type="SUPFAM" id="SSF103642">
    <property type="entry name" value="Sec-C motif"/>
    <property type="match status" value="1"/>
</dbReference>
<dbReference type="InterPro" id="IPR004027">
    <property type="entry name" value="SEC_C_motif"/>
</dbReference>
<dbReference type="Pfam" id="PF17775">
    <property type="entry name" value="YchJ_M-like"/>
    <property type="match status" value="1"/>
</dbReference>
<gene>
    <name evidence="2" type="ORF">HHX48_03330</name>
</gene>